<organism evidence="12 13">
    <name type="scientific">Litoreibacter albidus</name>
    <dbReference type="NCBI Taxonomy" id="670155"/>
    <lineage>
        <taxon>Bacteria</taxon>
        <taxon>Pseudomonadati</taxon>
        <taxon>Pseudomonadota</taxon>
        <taxon>Alphaproteobacteria</taxon>
        <taxon>Rhodobacterales</taxon>
        <taxon>Roseobacteraceae</taxon>
        <taxon>Litoreibacter</taxon>
    </lineage>
</organism>
<dbReference type="GO" id="GO:0005886">
    <property type="term" value="C:plasma membrane"/>
    <property type="evidence" value="ECO:0007669"/>
    <property type="project" value="UniProtKB-SubCell"/>
</dbReference>
<evidence type="ECO:0000313" key="12">
    <source>
        <dbReference type="EMBL" id="SDX65440.1"/>
    </source>
</evidence>
<dbReference type="GO" id="GO:0005524">
    <property type="term" value="F:ATP binding"/>
    <property type="evidence" value="ECO:0007669"/>
    <property type="project" value="UniProtKB-KW"/>
</dbReference>
<dbReference type="GO" id="GO:0016887">
    <property type="term" value="F:ATP hydrolysis activity"/>
    <property type="evidence" value="ECO:0007669"/>
    <property type="project" value="InterPro"/>
</dbReference>
<feature type="region of interest" description="Disordered" evidence="10">
    <location>
        <begin position="482"/>
        <end position="503"/>
    </location>
</feature>
<keyword evidence="7 12" id="KW-0067">ATP-binding</keyword>
<evidence type="ECO:0000256" key="4">
    <source>
        <dbReference type="ARBA" id="ARBA00022597"/>
    </source>
</evidence>
<evidence type="ECO:0000256" key="1">
    <source>
        <dbReference type="ARBA" id="ARBA00004202"/>
    </source>
</evidence>
<dbReference type="Proteomes" id="UP000199441">
    <property type="component" value="Unassembled WGS sequence"/>
</dbReference>
<dbReference type="Gene3D" id="3.40.50.300">
    <property type="entry name" value="P-loop containing nucleotide triphosphate hydrolases"/>
    <property type="match status" value="2"/>
</dbReference>
<feature type="domain" description="ABC transporter" evidence="11">
    <location>
        <begin position="251"/>
        <end position="499"/>
    </location>
</feature>
<keyword evidence="13" id="KW-1185">Reference proteome</keyword>
<comment type="subcellular location">
    <subcellularLocation>
        <location evidence="1">Cell membrane</location>
        <topology evidence="1">Peripheral membrane protein</topology>
    </subcellularLocation>
</comment>
<dbReference type="PANTHER" id="PTHR43790">
    <property type="entry name" value="CARBOHYDRATE TRANSPORT ATP-BINDING PROTEIN MG119-RELATED"/>
    <property type="match status" value="1"/>
</dbReference>
<evidence type="ECO:0000256" key="5">
    <source>
        <dbReference type="ARBA" id="ARBA00022737"/>
    </source>
</evidence>
<dbReference type="InterPro" id="IPR003439">
    <property type="entry name" value="ABC_transporter-like_ATP-bd"/>
</dbReference>
<dbReference type="AlphaFoldDB" id="A0A1H3DGH9"/>
<dbReference type="SUPFAM" id="SSF52540">
    <property type="entry name" value="P-loop containing nucleoside triphosphate hydrolases"/>
    <property type="match status" value="2"/>
</dbReference>
<dbReference type="OrthoDB" id="9805029at2"/>
<keyword evidence="2" id="KW-0813">Transport</keyword>
<dbReference type="EMBL" id="FNOI01000011">
    <property type="protein sequence ID" value="SDX65440.1"/>
    <property type="molecule type" value="Genomic_DNA"/>
</dbReference>
<protein>
    <submittedName>
        <fullName evidence="12">Ribose transport system ATP-binding protein</fullName>
    </submittedName>
</protein>
<dbReference type="SMART" id="SM00382">
    <property type="entry name" value="AAA"/>
    <property type="match status" value="2"/>
</dbReference>
<name>A0A1H3DGH9_9RHOB</name>
<dbReference type="FunFam" id="3.40.50.300:FF:000127">
    <property type="entry name" value="Ribose import ATP-binding protein RbsA"/>
    <property type="match status" value="1"/>
</dbReference>
<dbReference type="PANTHER" id="PTHR43790:SF3">
    <property type="entry name" value="D-ALLOSE IMPORT ATP-BINDING PROTEIN ALSA-RELATED"/>
    <property type="match status" value="1"/>
</dbReference>
<gene>
    <name evidence="12" type="ORF">SAMN04488001_0113</name>
</gene>
<keyword evidence="3" id="KW-1003">Cell membrane</keyword>
<evidence type="ECO:0000259" key="11">
    <source>
        <dbReference type="PROSITE" id="PS50893"/>
    </source>
</evidence>
<evidence type="ECO:0000256" key="3">
    <source>
        <dbReference type="ARBA" id="ARBA00022475"/>
    </source>
</evidence>
<evidence type="ECO:0000256" key="9">
    <source>
        <dbReference type="ARBA" id="ARBA00023136"/>
    </source>
</evidence>
<keyword evidence="9" id="KW-0472">Membrane</keyword>
<reference evidence="13" key="1">
    <citation type="submission" date="2016-10" db="EMBL/GenBank/DDBJ databases">
        <authorList>
            <person name="Varghese N."/>
            <person name="Submissions S."/>
        </authorList>
    </citation>
    <scope>NUCLEOTIDE SEQUENCE [LARGE SCALE GENOMIC DNA]</scope>
    <source>
        <strain evidence="13">DSM 26922</strain>
    </source>
</reference>
<dbReference type="Pfam" id="PF00005">
    <property type="entry name" value="ABC_tran"/>
    <property type="match status" value="2"/>
</dbReference>
<dbReference type="PROSITE" id="PS00211">
    <property type="entry name" value="ABC_TRANSPORTER_1"/>
    <property type="match status" value="1"/>
</dbReference>
<evidence type="ECO:0000256" key="2">
    <source>
        <dbReference type="ARBA" id="ARBA00022448"/>
    </source>
</evidence>
<dbReference type="InterPro" id="IPR017871">
    <property type="entry name" value="ABC_transporter-like_CS"/>
</dbReference>
<evidence type="ECO:0000256" key="8">
    <source>
        <dbReference type="ARBA" id="ARBA00022967"/>
    </source>
</evidence>
<dbReference type="CDD" id="cd03215">
    <property type="entry name" value="ABC_Carb_Monos_II"/>
    <property type="match status" value="1"/>
</dbReference>
<dbReference type="PROSITE" id="PS50893">
    <property type="entry name" value="ABC_TRANSPORTER_2"/>
    <property type="match status" value="2"/>
</dbReference>
<keyword evidence="8" id="KW-1278">Translocase</keyword>
<dbReference type="InterPro" id="IPR050107">
    <property type="entry name" value="ABC_carbohydrate_import_ATPase"/>
</dbReference>
<dbReference type="InterPro" id="IPR003593">
    <property type="entry name" value="AAA+_ATPase"/>
</dbReference>
<dbReference type="RefSeq" id="WP_089948976.1">
    <property type="nucleotide sequence ID" value="NZ_FNOI01000011.1"/>
</dbReference>
<feature type="domain" description="ABC transporter" evidence="11">
    <location>
        <begin position="3"/>
        <end position="240"/>
    </location>
</feature>
<accession>A0A1H3DGH9</accession>
<dbReference type="STRING" id="670155.SAMN04488001_0113"/>
<proteinExistence type="predicted"/>
<keyword evidence="6" id="KW-0547">Nucleotide-binding</keyword>
<evidence type="ECO:0000256" key="7">
    <source>
        <dbReference type="ARBA" id="ARBA00022840"/>
    </source>
</evidence>
<keyword evidence="5" id="KW-0677">Repeat</keyword>
<evidence type="ECO:0000313" key="13">
    <source>
        <dbReference type="Proteomes" id="UP000199441"/>
    </source>
</evidence>
<evidence type="ECO:0000256" key="6">
    <source>
        <dbReference type="ARBA" id="ARBA00022741"/>
    </source>
</evidence>
<dbReference type="InterPro" id="IPR027417">
    <property type="entry name" value="P-loop_NTPase"/>
</dbReference>
<sequence length="503" mass="54388">MTLELVGLSKSFPGVKALDDVSATFHPGEVHALLGENGAGKSTLIKAICGIHAADAGVIKLDGETLKLGSLRDGLNKGITIVNQEIQVFSEASIAENIMIDKLELYREGRGLNWARLNADAADVLERVGLDLDPEDHIGDLSAAQKQLVQIGKALSRDAKVLLLDEPTSSITASEVERLFKLVRDLRSSGMTLIFVSHKLEEVLEICDRITVLRDGKHVGTELIADMTRETIVEMMIGRKLLIEAFPRLETDADDLALEVTNLAAPGLVKDASFGLRRGEVLGFYGLVGSGRTELARTLIGLYAKSAGTVKVNGAPVEIDSIGTAIEKHRIGYVSENRKEDGLFLDFDIETNITMPVWKRLRNPLTRAINGSRQRKIAADLMEALDVRATGPEQRVGDLSGGNQQKISIAKWLAADCDILIVDEPSVGVDVGAKAMIHKLIWDLAATQGKSVIVISSDMPEIISLASRILVFKEQRIVGDVPGLPEPGQTEDSVSRAIGRMMA</sequence>
<dbReference type="CDD" id="cd03216">
    <property type="entry name" value="ABC_Carb_Monos_I"/>
    <property type="match status" value="1"/>
</dbReference>
<evidence type="ECO:0000256" key="10">
    <source>
        <dbReference type="SAM" id="MobiDB-lite"/>
    </source>
</evidence>
<keyword evidence="4" id="KW-0762">Sugar transport</keyword>